<dbReference type="InterPro" id="IPR036864">
    <property type="entry name" value="Zn2-C6_fun-type_DNA-bd_sf"/>
</dbReference>
<dbReference type="InterPro" id="IPR001138">
    <property type="entry name" value="Zn2Cys6_DnaBD"/>
</dbReference>
<dbReference type="InterPro" id="IPR050675">
    <property type="entry name" value="OAF3"/>
</dbReference>
<dbReference type="CDD" id="cd00067">
    <property type="entry name" value="GAL4"/>
    <property type="match status" value="1"/>
</dbReference>
<evidence type="ECO:0000313" key="8">
    <source>
        <dbReference type="EMBL" id="KAK8442244.1"/>
    </source>
</evidence>
<evidence type="ECO:0000313" key="9">
    <source>
        <dbReference type="Proteomes" id="UP000230249"/>
    </source>
</evidence>
<reference evidence="8 9" key="1">
    <citation type="journal article" date="2017" name="Clin. Infect. Dis.">
        <title>Simultaneous emergence of multidrug-resistant Candida auris on 3 continents confirmed by whole-genome sequencing and epidemiological analyses.</title>
        <authorList>
            <person name="Lockhart S.R."/>
            <person name="Etienne K.A."/>
            <person name="Vallabhaneni S."/>
            <person name="Farooqi J."/>
            <person name="Chowdhary A."/>
            <person name="Govender N.P."/>
            <person name="Colombo A.L."/>
            <person name="Calvo B."/>
            <person name="Cuomo C.A."/>
            <person name="Desjardins C.A."/>
            <person name="Berkow E.L."/>
            <person name="Castanheira M."/>
            <person name="Magobo R.E."/>
            <person name="Jabeen K."/>
            <person name="Asghar R.J."/>
            <person name="Meis J.F."/>
            <person name="Jackson B."/>
            <person name="Chiller T."/>
            <person name="Litvintseva A.P."/>
        </authorList>
    </citation>
    <scope>NUCLEOTIDE SEQUENCE [LARGE SCALE GENOMIC DNA]</scope>
    <source>
        <strain evidence="8 9">B8441</strain>
    </source>
</reference>
<dbReference type="PANTHER" id="PTHR31069">
    <property type="entry name" value="OLEATE-ACTIVATED TRANSCRIPTION FACTOR 1-RELATED"/>
    <property type="match status" value="1"/>
</dbReference>
<evidence type="ECO:0000256" key="1">
    <source>
        <dbReference type="ARBA" id="ARBA00022723"/>
    </source>
</evidence>
<dbReference type="PANTHER" id="PTHR31069:SF12">
    <property type="entry name" value="TRANSCRIPTION FACTOR DOMAIN-CONTAINING PROTEIN"/>
    <property type="match status" value="1"/>
</dbReference>
<dbReference type="CDD" id="cd12148">
    <property type="entry name" value="fungal_TF_MHR"/>
    <property type="match status" value="1"/>
</dbReference>
<dbReference type="PROSITE" id="PS50048">
    <property type="entry name" value="ZN2_CY6_FUNGAL_2"/>
    <property type="match status" value="1"/>
</dbReference>
<name>A0AAW0VJA9_CANAR</name>
<evidence type="ECO:0000256" key="6">
    <source>
        <dbReference type="SAM" id="MobiDB-lite"/>
    </source>
</evidence>
<keyword evidence="2" id="KW-0805">Transcription regulation</keyword>
<dbReference type="Gene3D" id="4.10.240.10">
    <property type="entry name" value="Zn(2)-C6 fungal-type DNA-binding domain"/>
    <property type="match status" value="1"/>
</dbReference>
<dbReference type="EMBL" id="PEKT03000001">
    <property type="protein sequence ID" value="KAK8442244.1"/>
    <property type="molecule type" value="Genomic_DNA"/>
</dbReference>
<dbReference type="GO" id="GO:0000978">
    <property type="term" value="F:RNA polymerase II cis-regulatory region sequence-specific DNA binding"/>
    <property type="evidence" value="ECO:0007669"/>
    <property type="project" value="TreeGrafter"/>
</dbReference>
<dbReference type="GO" id="GO:0045944">
    <property type="term" value="P:positive regulation of transcription by RNA polymerase II"/>
    <property type="evidence" value="ECO:0007669"/>
    <property type="project" value="TreeGrafter"/>
</dbReference>
<keyword evidence="5" id="KW-0539">Nucleus</keyword>
<dbReference type="GO" id="GO:0006351">
    <property type="term" value="P:DNA-templated transcription"/>
    <property type="evidence" value="ECO:0007669"/>
    <property type="project" value="InterPro"/>
</dbReference>
<keyword evidence="1" id="KW-0479">Metal-binding</keyword>
<organism evidence="8 9">
    <name type="scientific">Candidozyma auris</name>
    <name type="common">Yeast</name>
    <name type="synonym">Candida auris</name>
    <dbReference type="NCBI Taxonomy" id="498019"/>
    <lineage>
        <taxon>Eukaryota</taxon>
        <taxon>Fungi</taxon>
        <taxon>Dikarya</taxon>
        <taxon>Ascomycota</taxon>
        <taxon>Saccharomycotina</taxon>
        <taxon>Pichiomycetes</taxon>
        <taxon>Metschnikowiaceae</taxon>
        <taxon>Candidozyma</taxon>
    </lineage>
</organism>
<keyword evidence="9" id="KW-1185">Reference proteome</keyword>
<dbReference type="InterPro" id="IPR007219">
    <property type="entry name" value="XnlR_reg_dom"/>
</dbReference>
<gene>
    <name evidence="8" type="ORF">B9J08_00569</name>
</gene>
<sequence length="959" mass="110635">MPQRRARHSSVCTFCKRRKTKCDKGNPCSTCVKYNNPNCEYPKDLPSVSSPPVRRSSDESTYAETIMNGFYNNTRPQIKKSRSVSSKSITSPDQDGVSLNHQDNRNGSMSTPSDVQTELEMLKRKISMLENSVKMSKSSDDSQIWSGRPDDLSYLVGYHPYASENEEFSFHNRYSPFFNHCMGSPRHYGPLSWIALVKIDNAINGILPYQYRNVQMKRQFMRDLDQGEAQPSDKLFKDKIYKSDVSNDMSVKDLRSTPLERQKYKERINERAKAIGLTSYEGGLDSSLHLLDKIELILPNKKVIWLLLDRFFDRVVVYFPFVDEMDFLDHMERILGPRTYEEVKIDKLNVEKKTDFPQLGMLVLFLRFAYLTLFSNKQAENEAKLNSIDPSPEAQIERYLMENPIDMDILGIAEGCLQQFSFLRYCSLPIIQLALYIKLYYMYSPENGEVPEDSHSQSYTALLVNMAISLGLHRDPDNFEAHPLRNDRINNLCRKIWYYLLIFDLNGALSNGTPVCISKNSFDTKPPYHKPGNENLRNPEAERIVIETFSRLELGYTPLNNAIQFIVSIPSIPMPNLTSKLNDLEVDFVKELTDFKDAIKQEQSLAEKRANVWRTKIFFQANYFFLSINFHLFNYYEKKNNFDLAYFYLKKVIVVAVYNTMPFCEDFIENSAKFFEGTTDLITYPSFQTLAHKCMIVLASIMARARFSVLFFEALPTHNSSLLTDPDYKARYELIQRTYNLGYRCLRVITDTSSTLCSRYYYSWRCVKAQAVLRQTFNGTDFYLNWSKGKECYMKFSNEMLEDLNEILQSALEKVRNPRATAPDPNSDQHEVQPDGASTVNTEVTLPNTADEAPTNVTYNSKLPSVGPNININVPYQSQEIDHLWMSMMSEKPDRSISNLYGRTPPSMEIDFGLGTFDHLIFDNWDTAFDNIDLTGETAPENLSFLDSQNLEEIIRSGP</sequence>
<keyword evidence="3" id="KW-0238">DNA-binding</keyword>
<accession>A0AAW0VJA9</accession>
<feature type="region of interest" description="Disordered" evidence="6">
    <location>
        <begin position="818"/>
        <end position="838"/>
    </location>
</feature>
<evidence type="ECO:0000256" key="4">
    <source>
        <dbReference type="ARBA" id="ARBA00023163"/>
    </source>
</evidence>
<dbReference type="Pfam" id="PF04082">
    <property type="entry name" value="Fungal_trans"/>
    <property type="match status" value="1"/>
</dbReference>
<dbReference type="GO" id="GO:0005634">
    <property type="term" value="C:nucleus"/>
    <property type="evidence" value="ECO:0007669"/>
    <property type="project" value="TreeGrafter"/>
</dbReference>
<reference evidence="8 9" key="2">
    <citation type="journal article" date="2018" name="Nat. Commun.">
        <title>Genomic insights into multidrug-resistance, mating and virulence in Candida auris and related emerging species.</title>
        <authorList>
            <person name="Munoz J.F."/>
            <person name="Gade L."/>
            <person name="Chow N.A."/>
            <person name="Loparev V.N."/>
            <person name="Juieng P."/>
            <person name="Berkow E.L."/>
            <person name="Farrer R.A."/>
            <person name="Litvintseva A.P."/>
            <person name="Cuomo C.A."/>
        </authorList>
    </citation>
    <scope>GENOME REANNOTATION</scope>
    <source>
        <strain evidence="8 9">B8441</strain>
    </source>
</reference>
<dbReference type="SMART" id="SM00066">
    <property type="entry name" value="GAL4"/>
    <property type="match status" value="1"/>
</dbReference>
<feature type="region of interest" description="Disordered" evidence="6">
    <location>
        <begin position="73"/>
        <end position="114"/>
    </location>
</feature>
<comment type="caution">
    <text evidence="8">The sequence shown here is derived from an EMBL/GenBank/DDBJ whole genome shotgun (WGS) entry which is preliminary data.</text>
</comment>
<dbReference type="GO" id="GO:0000981">
    <property type="term" value="F:DNA-binding transcription factor activity, RNA polymerase II-specific"/>
    <property type="evidence" value="ECO:0007669"/>
    <property type="project" value="InterPro"/>
</dbReference>
<feature type="domain" description="Zn(2)-C6 fungal-type" evidence="7">
    <location>
        <begin position="11"/>
        <end position="41"/>
    </location>
</feature>
<evidence type="ECO:0000256" key="3">
    <source>
        <dbReference type="ARBA" id="ARBA00023125"/>
    </source>
</evidence>
<dbReference type="Pfam" id="PF00172">
    <property type="entry name" value="Zn_clus"/>
    <property type="match status" value="1"/>
</dbReference>
<dbReference type="SUPFAM" id="SSF57701">
    <property type="entry name" value="Zn2/Cys6 DNA-binding domain"/>
    <property type="match status" value="1"/>
</dbReference>
<dbReference type="Proteomes" id="UP000230249">
    <property type="component" value="Unassembled WGS sequence"/>
</dbReference>
<dbReference type="GO" id="GO:0008270">
    <property type="term" value="F:zinc ion binding"/>
    <property type="evidence" value="ECO:0007669"/>
    <property type="project" value="InterPro"/>
</dbReference>
<dbReference type="SMART" id="SM00906">
    <property type="entry name" value="Fungal_trans"/>
    <property type="match status" value="1"/>
</dbReference>
<evidence type="ECO:0000259" key="7">
    <source>
        <dbReference type="PROSITE" id="PS50048"/>
    </source>
</evidence>
<dbReference type="AlphaFoldDB" id="A0AAW0VJA9"/>
<evidence type="ECO:0000256" key="2">
    <source>
        <dbReference type="ARBA" id="ARBA00023015"/>
    </source>
</evidence>
<keyword evidence="4" id="KW-0804">Transcription</keyword>
<proteinExistence type="predicted"/>
<evidence type="ECO:0000256" key="5">
    <source>
        <dbReference type="ARBA" id="ARBA00023242"/>
    </source>
</evidence>
<dbReference type="PROSITE" id="PS00463">
    <property type="entry name" value="ZN2_CY6_FUNGAL_1"/>
    <property type="match status" value="1"/>
</dbReference>
<protein>
    <recommendedName>
        <fullName evidence="7">Zn(2)-C6 fungal-type domain-containing protein</fullName>
    </recommendedName>
</protein>
<feature type="compositionally biased region" description="Polar residues" evidence="6">
    <location>
        <begin position="97"/>
        <end position="114"/>
    </location>
</feature>